<reference evidence="1 2" key="1">
    <citation type="submission" date="2017-08" db="EMBL/GenBank/DDBJ databases">
        <title>Halovibrio sewagensis sp. nov., isolated from wastewater of high salinity.</title>
        <authorList>
            <person name="Dong X."/>
            <person name="Zhang G."/>
        </authorList>
    </citation>
    <scope>NUCLEOTIDE SEQUENCE [LARGE SCALE GENOMIC DNA]</scope>
    <source>
        <strain evidence="1 2">YL5-2</strain>
    </source>
</reference>
<organism evidence="1 2">
    <name type="scientific">Halovibrio salipaludis</name>
    <dbReference type="NCBI Taxonomy" id="2032626"/>
    <lineage>
        <taxon>Bacteria</taxon>
        <taxon>Pseudomonadati</taxon>
        <taxon>Pseudomonadota</taxon>
        <taxon>Gammaproteobacteria</taxon>
        <taxon>Oceanospirillales</taxon>
        <taxon>Halomonadaceae</taxon>
        <taxon>Halovibrio</taxon>
    </lineage>
</organism>
<evidence type="ECO:0000313" key="1">
    <source>
        <dbReference type="EMBL" id="PAU76417.1"/>
    </source>
</evidence>
<gene>
    <name evidence="1" type="ORF">CK501_15895</name>
</gene>
<sequence>MTKWILSPQDEKKHHHFEPESRKYVIKKAAYLPQEGIGVNGNFFIKGSVVARGTNIFVTAMGFTPAMELPKYEGAFEFYGSVMLLSGNETVTRKRFKREGHALWPENGYAPIGSVMLYTPPAYDSGNYSLRIEASYWFDSGVGTVTPMPRKAETVVELRGVNAR</sequence>
<dbReference type="Proteomes" id="UP000218896">
    <property type="component" value="Unassembled WGS sequence"/>
</dbReference>
<proteinExistence type="predicted"/>
<protein>
    <submittedName>
        <fullName evidence="1">Uncharacterized protein</fullName>
    </submittedName>
</protein>
<name>A0A2A2EVN5_9GAMM</name>
<dbReference type="RefSeq" id="WP_095618727.1">
    <property type="nucleotide sequence ID" value="NZ_NSKD01000012.1"/>
</dbReference>
<dbReference type="AlphaFoldDB" id="A0A2A2EVN5"/>
<dbReference type="EMBL" id="NSKD01000012">
    <property type="protein sequence ID" value="PAU76417.1"/>
    <property type="molecule type" value="Genomic_DNA"/>
</dbReference>
<accession>A0A2A2EVN5</accession>
<evidence type="ECO:0000313" key="2">
    <source>
        <dbReference type="Proteomes" id="UP000218896"/>
    </source>
</evidence>
<comment type="caution">
    <text evidence="1">The sequence shown here is derived from an EMBL/GenBank/DDBJ whole genome shotgun (WGS) entry which is preliminary data.</text>
</comment>
<dbReference type="OrthoDB" id="7064929at2"/>
<keyword evidence="2" id="KW-1185">Reference proteome</keyword>